<dbReference type="InParanoid" id="G0MQL3"/>
<organism evidence="3">
    <name type="scientific">Caenorhabditis brenneri</name>
    <name type="common">Nematode worm</name>
    <dbReference type="NCBI Taxonomy" id="135651"/>
    <lineage>
        <taxon>Eukaryota</taxon>
        <taxon>Metazoa</taxon>
        <taxon>Ecdysozoa</taxon>
        <taxon>Nematoda</taxon>
        <taxon>Chromadorea</taxon>
        <taxon>Rhabditida</taxon>
        <taxon>Rhabditina</taxon>
        <taxon>Rhabditomorpha</taxon>
        <taxon>Rhabditoidea</taxon>
        <taxon>Rhabditidae</taxon>
        <taxon>Peloderinae</taxon>
        <taxon>Caenorhabditis</taxon>
    </lineage>
</organism>
<dbReference type="Pfam" id="PF07735">
    <property type="entry name" value="FBA_2"/>
    <property type="match status" value="1"/>
</dbReference>
<reference evidence="3" key="1">
    <citation type="submission" date="2011-07" db="EMBL/GenBank/DDBJ databases">
        <authorList>
            <consortium name="Caenorhabditis brenneri Sequencing and Analysis Consortium"/>
            <person name="Wilson R.K."/>
        </authorList>
    </citation>
    <scope>NUCLEOTIDE SEQUENCE [LARGE SCALE GENOMIC DNA]</scope>
    <source>
        <strain evidence="3">PB2801</strain>
    </source>
</reference>
<evidence type="ECO:0000313" key="3">
    <source>
        <dbReference type="Proteomes" id="UP000008068"/>
    </source>
</evidence>
<feature type="domain" description="Sdz-33 F-box" evidence="1">
    <location>
        <begin position="490"/>
        <end position="546"/>
    </location>
</feature>
<sequence length="615" mass="70751">MQLSAFDKVELFVVEASQRRISSDEIPGVLRVAVSDFLSISIDDRNHLEVEICVVPLEYIDCFEERRHKLIIGDHIVETAMAKSSDKLYTFFEDEWDGFTTMIDFFSQNLEMPIEVLTIEGSSNPNYLETLRKTVNFCTNKEIGRVNLGFSLPSLSDNHLKFLLENLSAKDEFCVHTKPSEDFEFHWKPSAPHIHIKHGHWFELDNLIEFGYKCKNINIENIKKISEAEAEQFQSDWADDKFPDLLSLFLESIDLDYEKSAHMAGHIVRVSLQNERAHNLLKEYGKENVSLFNLSMRGIYSLSEFDKVELFIKEAARQHRHSDETSGTLRVSLSETPSLTIKCKDLFSVQIYVEALGNSRQYKGKRRNMTIGDDLVPTVFVKDSRKLVAFWENRLHALTALLDLLINKCNVTIQDFDVDGSEDEDFSETLRTIVGFRSPTQLQSADIGREKCLTDEDTLFVLTHLTATKFFSIHSNTKKNFKFNGKISSNSIFINNAHWFKLRNLVENGNNKKIEVEGVTISKAGVKQFVKRWANGEFPNLEYLHLKSNNKIWPNLQDMPKSARRHPAGRQAFRFLREFSYIAGSHGGAYAAAFSRTDRDFILQAWNRRQPDASD</sequence>
<dbReference type="PANTHER" id="PTHR21503:SF52">
    <property type="entry name" value="F-BOX DOMAIN-CONTAINING PROTEIN"/>
    <property type="match status" value="1"/>
</dbReference>
<accession>G0MQL3</accession>
<evidence type="ECO:0000259" key="1">
    <source>
        <dbReference type="Pfam" id="PF07735"/>
    </source>
</evidence>
<name>G0MQL3_CAEBE</name>
<dbReference type="AlphaFoldDB" id="G0MQL3"/>
<dbReference type="PANTHER" id="PTHR21503">
    <property type="entry name" value="F-BOX-CONTAINING HYPOTHETICAL PROTEIN C.ELEGANS"/>
    <property type="match status" value="1"/>
</dbReference>
<dbReference type="HOGENOM" id="CLU_444266_0_0_1"/>
<dbReference type="InterPro" id="IPR012885">
    <property type="entry name" value="F-box_Sdz-33"/>
</dbReference>
<dbReference type="EMBL" id="GL379807">
    <property type="protein sequence ID" value="EGT41582.1"/>
    <property type="molecule type" value="Genomic_DNA"/>
</dbReference>
<protein>
    <recommendedName>
        <fullName evidence="1">Sdz-33 F-box domain-containing protein</fullName>
    </recommendedName>
</protein>
<gene>
    <name evidence="2" type="ORF">CAEBREN_16275</name>
</gene>
<dbReference type="OrthoDB" id="361039at2759"/>
<proteinExistence type="predicted"/>
<evidence type="ECO:0000313" key="2">
    <source>
        <dbReference type="EMBL" id="EGT41582.1"/>
    </source>
</evidence>
<keyword evidence="3" id="KW-1185">Reference proteome</keyword>
<dbReference type="Proteomes" id="UP000008068">
    <property type="component" value="Unassembled WGS sequence"/>
</dbReference>